<dbReference type="CDD" id="cd02247">
    <property type="entry name" value="cupin_pirin_C"/>
    <property type="match status" value="1"/>
</dbReference>
<dbReference type="STRING" id="265719.SAMN04488509_101532"/>
<gene>
    <name evidence="6" type="ORF">SAMN04488509_101532</name>
</gene>
<feature type="binding site" evidence="2">
    <location>
        <position position="54"/>
    </location>
    <ligand>
        <name>Fe cation</name>
        <dbReference type="ChEBI" id="CHEBI:24875"/>
    </ligand>
</feature>
<comment type="cofactor">
    <cofactor evidence="2">
        <name>Fe cation</name>
        <dbReference type="ChEBI" id="CHEBI:24875"/>
    </cofactor>
    <text evidence="2">Binds 1 Fe cation per subunit.</text>
</comment>
<dbReference type="Pfam" id="PF02678">
    <property type="entry name" value="Pirin"/>
    <property type="match status" value="1"/>
</dbReference>
<comment type="similarity">
    <text evidence="1 3">Belongs to the pirin family.</text>
</comment>
<dbReference type="EMBL" id="FNAG01000001">
    <property type="protein sequence ID" value="SDD16751.1"/>
    <property type="molecule type" value="Genomic_DNA"/>
</dbReference>
<dbReference type="Pfam" id="PF05726">
    <property type="entry name" value="Pirin_C"/>
    <property type="match status" value="1"/>
</dbReference>
<feature type="domain" description="Pirin C-terminal" evidence="5">
    <location>
        <begin position="173"/>
        <end position="270"/>
    </location>
</feature>
<dbReference type="PANTHER" id="PTHR13903">
    <property type="entry name" value="PIRIN-RELATED"/>
    <property type="match status" value="1"/>
</dbReference>
<keyword evidence="2" id="KW-0408">Iron</keyword>
<feature type="binding site" evidence="2">
    <location>
        <position position="98"/>
    </location>
    <ligand>
        <name>Fe cation</name>
        <dbReference type="ChEBI" id="CHEBI:24875"/>
    </ligand>
</feature>
<feature type="domain" description="Pirin N-terminal" evidence="4">
    <location>
        <begin position="15"/>
        <end position="120"/>
    </location>
</feature>
<organism evidence="6 7">
    <name type="scientific">Aquimonas voraii</name>
    <dbReference type="NCBI Taxonomy" id="265719"/>
    <lineage>
        <taxon>Bacteria</taxon>
        <taxon>Pseudomonadati</taxon>
        <taxon>Pseudomonadota</taxon>
        <taxon>Gammaproteobacteria</taxon>
        <taxon>Lysobacterales</taxon>
        <taxon>Lysobacteraceae</taxon>
        <taxon>Aquimonas</taxon>
    </lineage>
</organism>
<accession>A0A1G6SJC3</accession>
<evidence type="ECO:0000256" key="2">
    <source>
        <dbReference type="PIRSR" id="PIRSR006232-1"/>
    </source>
</evidence>
<keyword evidence="7" id="KW-1185">Reference proteome</keyword>
<dbReference type="PANTHER" id="PTHR13903:SF8">
    <property type="entry name" value="PIRIN"/>
    <property type="match status" value="1"/>
</dbReference>
<dbReference type="PIRSF" id="PIRSF006232">
    <property type="entry name" value="Pirin"/>
    <property type="match status" value="1"/>
</dbReference>
<protein>
    <recommendedName>
        <fullName evidence="8">Pirin</fullName>
    </recommendedName>
</protein>
<sequence length="285" mass="31730">MPEIINPREHDLGGFKVRRALPHVSRRRIGPFVFFDHMGPHTFPPGEGIAVRPHPHIGLATVTWLWEGCIRHRDSLGSVQDIQPGDVNWMIAGSGIVHSERSPDSFKDRAHPIHGLQTWIALPVEQAEMPPAFEHHPASTLPRVVRDGVELTCVAGHGFGMRSPVGVQSDTLYVAIEMQDGAELEIPPEHIERALYLVEGEAELDGMPLPPWALVVLDEGSLPRLRAQGRARLMLCGGAPLGPRFVWWNFVASSRERIEQAKQDWAEGRFAEVPGESEFIPLPER</sequence>
<dbReference type="Proteomes" id="UP000199603">
    <property type="component" value="Unassembled WGS sequence"/>
</dbReference>
<dbReference type="RefSeq" id="WP_091238479.1">
    <property type="nucleotide sequence ID" value="NZ_FNAG01000001.1"/>
</dbReference>
<dbReference type="CDD" id="cd02909">
    <property type="entry name" value="cupin_pirin_N"/>
    <property type="match status" value="1"/>
</dbReference>
<evidence type="ECO:0000313" key="6">
    <source>
        <dbReference type="EMBL" id="SDD16751.1"/>
    </source>
</evidence>
<dbReference type="InterPro" id="IPR012093">
    <property type="entry name" value="Pirin"/>
</dbReference>
<dbReference type="OrthoDB" id="9780903at2"/>
<evidence type="ECO:0000259" key="4">
    <source>
        <dbReference type="Pfam" id="PF02678"/>
    </source>
</evidence>
<dbReference type="InterPro" id="IPR003829">
    <property type="entry name" value="Pirin_N_dom"/>
</dbReference>
<evidence type="ECO:0000256" key="3">
    <source>
        <dbReference type="RuleBase" id="RU003457"/>
    </source>
</evidence>
<dbReference type="InterPro" id="IPR011051">
    <property type="entry name" value="RmlC_Cupin_sf"/>
</dbReference>
<feature type="binding site" evidence="2">
    <location>
        <position position="100"/>
    </location>
    <ligand>
        <name>Fe cation</name>
        <dbReference type="ChEBI" id="CHEBI:24875"/>
    </ligand>
</feature>
<dbReference type="AlphaFoldDB" id="A0A1G6SJC3"/>
<dbReference type="Gene3D" id="2.60.120.10">
    <property type="entry name" value="Jelly Rolls"/>
    <property type="match status" value="2"/>
</dbReference>
<dbReference type="GO" id="GO:0046872">
    <property type="term" value="F:metal ion binding"/>
    <property type="evidence" value="ECO:0007669"/>
    <property type="project" value="UniProtKB-KW"/>
</dbReference>
<evidence type="ECO:0008006" key="8">
    <source>
        <dbReference type="Google" id="ProtNLM"/>
    </source>
</evidence>
<dbReference type="SUPFAM" id="SSF51182">
    <property type="entry name" value="RmlC-like cupins"/>
    <property type="match status" value="1"/>
</dbReference>
<dbReference type="InterPro" id="IPR014710">
    <property type="entry name" value="RmlC-like_jellyroll"/>
</dbReference>
<proteinExistence type="inferred from homology"/>
<reference evidence="6 7" key="1">
    <citation type="submission" date="2016-10" db="EMBL/GenBank/DDBJ databases">
        <authorList>
            <person name="de Groot N.N."/>
        </authorList>
    </citation>
    <scope>NUCLEOTIDE SEQUENCE [LARGE SCALE GENOMIC DNA]</scope>
    <source>
        <strain evidence="6 7">DSM 16957</strain>
    </source>
</reference>
<evidence type="ECO:0000313" key="7">
    <source>
        <dbReference type="Proteomes" id="UP000199603"/>
    </source>
</evidence>
<evidence type="ECO:0000259" key="5">
    <source>
        <dbReference type="Pfam" id="PF05726"/>
    </source>
</evidence>
<dbReference type="InterPro" id="IPR008778">
    <property type="entry name" value="Pirin_C_dom"/>
</dbReference>
<evidence type="ECO:0000256" key="1">
    <source>
        <dbReference type="ARBA" id="ARBA00008416"/>
    </source>
</evidence>
<feature type="binding site" evidence="2">
    <location>
        <position position="56"/>
    </location>
    <ligand>
        <name>Fe cation</name>
        <dbReference type="ChEBI" id="CHEBI:24875"/>
    </ligand>
</feature>
<keyword evidence="2" id="KW-0479">Metal-binding</keyword>
<name>A0A1G6SJC3_9GAMM</name>